<dbReference type="GO" id="GO:0030313">
    <property type="term" value="C:cell envelope"/>
    <property type="evidence" value="ECO:0007669"/>
    <property type="project" value="UniProtKB-SubCell"/>
</dbReference>
<dbReference type="InterPro" id="IPR050894">
    <property type="entry name" value="EfeM/EfeO_iron_uptake"/>
</dbReference>
<feature type="domain" description="Imelysin-like" evidence="4">
    <location>
        <begin position="66"/>
        <end position="250"/>
    </location>
</feature>
<evidence type="ECO:0000313" key="5">
    <source>
        <dbReference type="EMBL" id="APB34660.1"/>
    </source>
</evidence>
<evidence type="ECO:0000256" key="1">
    <source>
        <dbReference type="ARBA" id="ARBA00004196"/>
    </source>
</evidence>
<keyword evidence="3" id="KW-0732">Signal</keyword>
<evidence type="ECO:0000256" key="2">
    <source>
        <dbReference type="ARBA" id="ARBA00005989"/>
    </source>
</evidence>
<dbReference type="KEGG" id="glt:GlitD10_2326"/>
<dbReference type="Pfam" id="PF09375">
    <property type="entry name" value="Peptidase_M75"/>
    <property type="match status" value="1"/>
</dbReference>
<protein>
    <submittedName>
        <fullName evidence="5">Iron transport periplasmic lipoprotein-like protein</fullName>
    </submittedName>
</protein>
<keyword evidence="5" id="KW-0449">Lipoprotein</keyword>
<dbReference type="InterPro" id="IPR018976">
    <property type="entry name" value="Imelysin-like"/>
</dbReference>
<dbReference type="PANTHER" id="PTHR39192">
    <property type="entry name" value="IRON UPTAKE SYSTEM COMPONENT EFEO"/>
    <property type="match status" value="1"/>
</dbReference>
<dbReference type="PANTHER" id="PTHR39192:SF1">
    <property type="entry name" value="IRON UPTAKE SYSTEM COMPONENT EFEO"/>
    <property type="match status" value="1"/>
</dbReference>
<keyword evidence="6" id="KW-1185">Reference proteome</keyword>
<comment type="subcellular location">
    <subcellularLocation>
        <location evidence="1">Cell envelope</location>
    </subcellularLocation>
</comment>
<dbReference type="PROSITE" id="PS51257">
    <property type="entry name" value="PROKAR_LIPOPROTEIN"/>
    <property type="match status" value="1"/>
</dbReference>
<dbReference type="InterPro" id="IPR034981">
    <property type="entry name" value="Imelysin-like_EfeO/Algp7"/>
</dbReference>
<reference evidence="5 6" key="1">
    <citation type="submission" date="2016-10" db="EMBL/GenBank/DDBJ databases">
        <title>Description of Gloeomargarita lithophora gen. nov., sp. nov., a thylakoid-bearing basal-branching cyanobacterium with intracellular carbonates, and proposal for Gloeomargaritales ord. nov.</title>
        <authorList>
            <person name="Moreira D."/>
            <person name="Tavera R."/>
            <person name="Benzerara K."/>
            <person name="Skouri-Panet F."/>
            <person name="Couradeau E."/>
            <person name="Gerard E."/>
            <person name="Loussert C."/>
            <person name="Novelo E."/>
            <person name="Zivanovic Y."/>
            <person name="Lopez-Garcia P."/>
        </authorList>
    </citation>
    <scope>NUCLEOTIDE SEQUENCE [LARGE SCALE GENOMIC DNA]</scope>
    <source>
        <strain evidence="5 6">D10</strain>
    </source>
</reference>
<evidence type="ECO:0000313" key="6">
    <source>
        <dbReference type="Proteomes" id="UP000180235"/>
    </source>
</evidence>
<dbReference type="EMBL" id="CP017675">
    <property type="protein sequence ID" value="APB34660.1"/>
    <property type="molecule type" value="Genomic_DNA"/>
</dbReference>
<proteinExistence type="inferred from homology"/>
<dbReference type="InterPro" id="IPR038352">
    <property type="entry name" value="Imelysin_sf"/>
</dbReference>
<evidence type="ECO:0000256" key="3">
    <source>
        <dbReference type="ARBA" id="ARBA00022729"/>
    </source>
</evidence>
<gene>
    <name evidence="5" type="primary">efeO</name>
    <name evidence="5" type="ORF">GlitD10_2326</name>
</gene>
<organism evidence="5 6">
    <name type="scientific">Gloeomargarita lithophora Alchichica-D10</name>
    <dbReference type="NCBI Taxonomy" id="1188229"/>
    <lineage>
        <taxon>Bacteria</taxon>
        <taxon>Bacillati</taxon>
        <taxon>Cyanobacteriota</taxon>
        <taxon>Cyanophyceae</taxon>
        <taxon>Gloeomargaritales</taxon>
        <taxon>Gloeomargaritaceae</taxon>
        <taxon>Gloeomargarita</taxon>
    </lineage>
</organism>
<accession>A0A1J0AFE4</accession>
<evidence type="ECO:0000259" key="4">
    <source>
        <dbReference type="Pfam" id="PF09375"/>
    </source>
</evidence>
<sequence length="293" mass="32692">MRRYWSILLISVSVCLMLVSCSYFQSSAQKNSESSAQSSPMNDPYTQQVNVGVAYFQKRANEQFKLVENLRTALESGDINRARQAYVDARPPYEEIEVYAASFPEEDEGIDARPYAIDGGETSENYHSIHRIESLIYRDNDLTAAVPYGGKLVETVKSLIVKLNDPKNFNSSLNYAGMLALAEEVPAKKISSEEETWSDQSILIFKHNWIGIQSQFEPYKSKLDPALVTEVDQAYKNAMATIMEFTIPGKAMTKPYSSVSAQQRGKIVAAAYAYRDALAKAKVALNIPDPPEA</sequence>
<dbReference type="Gene3D" id="1.20.1420.20">
    <property type="entry name" value="M75 peptidase, HXXE motif"/>
    <property type="match status" value="1"/>
</dbReference>
<dbReference type="STRING" id="1188229.GlitD10_2326"/>
<comment type="similarity">
    <text evidence="2">Belongs to the EfeM/EfeO family.</text>
</comment>
<dbReference type="Proteomes" id="UP000180235">
    <property type="component" value="Chromosome"/>
</dbReference>
<name>A0A1J0AFE4_9CYAN</name>
<dbReference type="CDD" id="cd14656">
    <property type="entry name" value="Imelysin-like_EfeO"/>
    <property type="match status" value="1"/>
</dbReference>
<dbReference type="AlphaFoldDB" id="A0A1J0AFE4"/>